<evidence type="ECO:0000313" key="3">
    <source>
        <dbReference type="RefSeq" id="XP_020826301.1"/>
    </source>
</evidence>
<dbReference type="Proteomes" id="UP000515140">
    <property type="component" value="Unplaced"/>
</dbReference>
<feature type="region of interest" description="Disordered" evidence="1">
    <location>
        <begin position="88"/>
        <end position="125"/>
    </location>
</feature>
<dbReference type="RefSeq" id="XP_020826301.1">
    <property type="nucleotide sequence ID" value="XM_020970642.1"/>
</dbReference>
<feature type="region of interest" description="Disordered" evidence="1">
    <location>
        <begin position="1"/>
        <end position="61"/>
    </location>
</feature>
<evidence type="ECO:0000313" key="4">
    <source>
        <dbReference type="RefSeq" id="XP_020826302.1"/>
    </source>
</evidence>
<dbReference type="GeneID" id="110197056"/>
<evidence type="ECO:0000313" key="2">
    <source>
        <dbReference type="Proteomes" id="UP000515140"/>
    </source>
</evidence>
<keyword evidence="2" id="KW-1185">Reference proteome</keyword>
<reference evidence="3 4" key="1">
    <citation type="submission" date="2025-04" db="UniProtKB">
        <authorList>
            <consortium name="RefSeq"/>
        </authorList>
    </citation>
    <scope>IDENTIFICATION</scope>
    <source>
        <tissue evidence="3 4">Spleen</tissue>
    </source>
</reference>
<dbReference type="AlphaFoldDB" id="A0A6P5IVY8"/>
<accession>A0A6P5IVY8</accession>
<dbReference type="RefSeq" id="XP_020826302.1">
    <property type="nucleotide sequence ID" value="XM_020970643.1"/>
</dbReference>
<gene>
    <name evidence="3 4" type="primary">LOC110197056</name>
</gene>
<name>A0A6P5IVY8_PHACI</name>
<sequence length="223" mass="24170">MRKFKHLPGNIPPPPTRAGESPGEGGRPRWSPVPARERGAAWAQPQAPSSPPGRAPLRPRRLSAPILAGRLHESRGVPGAIVTMETVTSQRHSDTGGLGRGGEGPVARRRRERNQPLAGIPRRRFRCPREPGHAVLSCPVLPVLSPRRHPWALAAFVIRLGAEPLFGTQRRIPARTHPPQGTGRPGSWVRMLPLPHAGRVSQGKSLVLCGPQWPHLLKEQAGG</sequence>
<organism evidence="2 4">
    <name type="scientific">Phascolarctos cinereus</name>
    <name type="common">Koala</name>
    <dbReference type="NCBI Taxonomy" id="38626"/>
    <lineage>
        <taxon>Eukaryota</taxon>
        <taxon>Metazoa</taxon>
        <taxon>Chordata</taxon>
        <taxon>Craniata</taxon>
        <taxon>Vertebrata</taxon>
        <taxon>Euteleostomi</taxon>
        <taxon>Mammalia</taxon>
        <taxon>Metatheria</taxon>
        <taxon>Diprotodontia</taxon>
        <taxon>Phascolarctidae</taxon>
        <taxon>Phascolarctos</taxon>
    </lineage>
</organism>
<dbReference type="KEGG" id="pcw:110197056"/>
<evidence type="ECO:0000256" key="1">
    <source>
        <dbReference type="SAM" id="MobiDB-lite"/>
    </source>
</evidence>
<protein>
    <submittedName>
        <fullName evidence="3 4">Uncharacterized protein LOC110197056</fullName>
    </submittedName>
</protein>
<proteinExistence type="predicted"/>